<feature type="transmembrane region" description="Helical" evidence="1">
    <location>
        <begin position="196"/>
        <end position="220"/>
    </location>
</feature>
<keyword evidence="1" id="KW-0812">Transmembrane</keyword>
<feature type="transmembrane region" description="Helical" evidence="1">
    <location>
        <begin position="154"/>
        <end position="175"/>
    </location>
</feature>
<dbReference type="RefSeq" id="WP_394823994.1">
    <property type="nucleotide sequence ID" value="NZ_CP089984.1"/>
</dbReference>
<evidence type="ECO:0000313" key="3">
    <source>
        <dbReference type="Proteomes" id="UP001370348"/>
    </source>
</evidence>
<evidence type="ECO:0008006" key="4">
    <source>
        <dbReference type="Google" id="ProtNLM"/>
    </source>
</evidence>
<feature type="transmembrane region" description="Helical" evidence="1">
    <location>
        <begin position="72"/>
        <end position="92"/>
    </location>
</feature>
<keyword evidence="1" id="KW-1133">Transmembrane helix</keyword>
<protein>
    <recommendedName>
        <fullName evidence="4">Polysaccharide biosynthesis protein</fullName>
    </recommendedName>
</protein>
<sequence length="397" mass="42194">MTALRGGTALIVANCLGLFFNYIHQAQAAALLPAESFGRFNVWLGLVGIGSSLAFLAQFAANFFIFPERAFAYWRVGSMALAIALAGVHLAVPGAPRPGVLAVESIVLGVLLNTTTGQYQARLRFGPMAFAAVTLFGTRALLPNIVSRPDEQTFYVATPIAFIVTLSALMIFRGGSKDVAPARSSTADAPTVRRRLGAALVLALCASVFPNLDVLGVAWIAPPETAGRFAQVVLFTRIPYLLGALLLQITLPYHVQGVDGARHGSSATFIHRLELIVMAGAAACAPLNALAVPWIARRLLGIDLEGQSWLILISSASFAALLVLFRGIQLSCSRSRLRLPIASLVFVLVFLLSARASSHGNAMTYLLVAVTAYASAAIGVHVFTRKRPPLAPSEDFQ</sequence>
<feature type="transmembrane region" description="Helical" evidence="1">
    <location>
        <begin position="232"/>
        <end position="255"/>
    </location>
</feature>
<organism evidence="2 3">
    <name type="scientific">Pendulispora albinea</name>
    <dbReference type="NCBI Taxonomy" id="2741071"/>
    <lineage>
        <taxon>Bacteria</taxon>
        <taxon>Pseudomonadati</taxon>
        <taxon>Myxococcota</taxon>
        <taxon>Myxococcia</taxon>
        <taxon>Myxococcales</taxon>
        <taxon>Sorangiineae</taxon>
        <taxon>Pendulisporaceae</taxon>
        <taxon>Pendulispora</taxon>
    </lineage>
</organism>
<feature type="transmembrane region" description="Helical" evidence="1">
    <location>
        <begin position="275"/>
        <end position="296"/>
    </location>
</feature>
<proteinExistence type="predicted"/>
<dbReference type="Proteomes" id="UP001370348">
    <property type="component" value="Chromosome"/>
</dbReference>
<gene>
    <name evidence="2" type="ORF">LZC94_41930</name>
</gene>
<accession>A0ABZ2LTY6</accession>
<reference evidence="2 3" key="1">
    <citation type="submission" date="2021-12" db="EMBL/GenBank/DDBJ databases">
        <title>Discovery of the Pendulisporaceae a myxobacterial family with distinct sporulation behavior and unique specialized metabolism.</title>
        <authorList>
            <person name="Garcia R."/>
            <person name="Popoff A."/>
            <person name="Bader C.D."/>
            <person name="Loehr J."/>
            <person name="Walesch S."/>
            <person name="Walt C."/>
            <person name="Boldt J."/>
            <person name="Bunk B."/>
            <person name="Haeckl F.J.F.P.J."/>
            <person name="Gunesch A.P."/>
            <person name="Birkelbach J."/>
            <person name="Nuebel U."/>
            <person name="Pietschmann T."/>
            <person name="Bach T."/>
            <person name="Mueller R."/>
        </authorList>
    </citation>
    <scope>NUCLEOTIDE SEQUENCE [LARGE SCALE GENOMIC DNA]</scope>
    <source>
        <strain evidence="2 3">MSr11954</strain>
    </source>
</reference>
<evidence type="ECO:0000313" key="2">
    <source>
        <dbReference type="EMBL" id="WXB14374.1"/>
    </source>
</evidence>
<feature type="transmembrane region" description="Helical" evidence="1">
    <location>
        <begin position="44"/>
        <end position="65"/>
    </location>
</feature>
<keyword evidence="3" id="KW-1185">Reference proteome</keyword>
<dbReference type="EMBL" id="CP089984">
    <property type="protein sequence ID" value="WXB14374.1"/>
    <property type="molecule type" value="Genomic_DNA"/>
</dbReference>
<keyword evidence="1" id="KW-0472">Membrane</keyword>
<name>A0ABZ2LTY6_9BACT</name>
<feature type="transmembrane region" description="Helical" evidence="1">
    <location>
        <begin position="308"/>
        <end position="325"/>
    </location>
</feature>
<feature type="transmembrane region" description="Helical" evidence="1">
    <location>
        <begin position="362"/>
        <end position="383"/>
    </location>
</feature>
<feature type="transmembrane region" description="Helical" evidence="1">
    <location>
        <begin position="337"/>
        <end position="356"/>
    </location>
</feature>
<evidence type="ECO:0000256" key="1">
    <source>
        <dbReference type="SAM" id="Phobius"/>
    </source>
</evidence>